<accession>A0A5N1JGT4</accession>
<gene>
    <name evidence="2" type="ORF">F0P93_08555</name>
</gene>
<evidence type="ECO:0000313" key="3">
    <source>
        <dbReference type="Proteomes" id="UP000326344"/>
    </source>
</evidence>
<feature type="chain" id="PRO_5025014544" description="Fibronectin type-III domain-containing protein" evidence="1">
    <location>
        <begin position="20"/>
        <end position="535"/>
    </location>
</feature>
<protein>
    <recommendedName>
        <fullName evidence="4">Fibronectin type-III domain-containing protein</fullName>
    </recommendedName>
</protein>
<dbReference type="Proteomes" id="UP000326344">
    <property type="component" value="Unassembled WGS sequence"/>
</dbReference>
<dbReference type="EMBL" id="VTWS01000002">
    <property type="protein sequence ID" value="KAA9354648.1"/>
    <property type="molecule type" value="Genomic_DNA"/>
</dbReference>
<dbReference type="RefSeq" id="WP_150875973.1">
    <property type="nucleotide sequence ID" value="NZ_VTWS01000002.1"/>
</dbReference>
<evidence type="ECO:0000313" key="2">
    <source>
        <dbReference type="EMBL" id="KAA9354648.1"/>
    </source>
</evidence>
<dbReference type="AlphaFoldDB" id="A0A5N1JGT4"/>
<sequence length="535" mass="58751">MKKTVLPFFLSTLLFLSNACQNPLDDVGIGFKDPIENGIVELRFRSLKGPLPKEIELVVAGADADKIVTTLNTTNYKVNADGVLILAASPEAMYSKNDPLSFVVAAKSAGYLDIVQPVEMADTGRHSLSPKWLKLSDPPTYLSATQVDAIELPLVAGFAIKTPVINQKKDNVTAWIEPGTEFRMATGTNLSGPLTAALLHIENRGNNPADFLPTGSIMSSVTTAGGEKLGSLQLSQIAGAFSLEFHDDQFQLVQQVSKPVSCVMTLNPATINPALGRPLQPGDEIPLYRYDRVTQLWQQEKPGLVTRNASTGQPECTLSIAHPALWVAGWTQAVCDEGPIFAVSSKLNQVDIQYLCKVVDADTRQELNSFYTPLNNGSRIVLTNLLQNRKVRLQVFAYNDAYSTGNPGQPVLETPPQQTCNRTPQVLDLQKLAVPPPITVSFNFACPPPTKLDESKLPARIRLQYSDAGKRDWRDLVTLDRKSTRTVSYKLQVNKPYDIRVSTDGGASWPLEKNRFVPDHNTLAFEIASPEFCRY</sequence>
<evidence type="ECO:0008006" key="4">
    <source>
        <dbReference type="Google" id="ProtNLM"/>
    </source>
</evidence>
<evidence type="ECO:0000256" key="1">
    <source>
        <dbReference type="SAM" id="SignalP"/>
    </source>
</evidence>
<keyword evidence="3" id="KW-1185">Reference proteome</keyword>
<name>A0A5N1JGT4_9BACT</name>
<organism evidence="2 3">
    <name type="scientific">Larkinella humicola</name>
    <dbReference type="NCBI Taxonomy" id="2607654"/>
    <lineage>
        <taxon>Bacteria</taxon>
        <taxon>Pseudomonadati</taxon>
        <taxon>Bacteroidota</taxon>
        <taxon>Cytophagia</taxon>
        <taxon>Cytophagales</taxon>
        <taxon>Spirosomataceae</taxon>
        <taxon>Larkinella</taxon>
    </lineage>
</organism>
<comment type="caution">
    <text evidence="2">The sequence shown here is derived from an EMBL/GenBank/DDBJ whole genome shotgun (WGS) entry which is preliminary data.</text>
</comment>
<keyword evidence="1" id="KW-0732">Signal</keyword>
<reference evidence="2 3" key="1">
    <citation type="submission" date="2019-09" db="EMBL/GenBank/DDBJ databases">
        <title>Genome Sequence of Larkinella sp MA1.</title>
        <authorList>
            <person name="Srinivasan S."/>
        </authorList>
    </citation>
    <scope>NUCLEOTIDE SEQUENCE [LARGE SCALE GENOMIC DNA]</scope>
    <source>
        <strain evidence="2 3">MA1</strain>
    </source>
</reference>
<feature type="signal peptide" evidence="1">
    <location>
        <begin position="1"/>
        <end position="19"/>
    </location>
</feature>
<proteinExistence type="predicted"/>